<keyword evidence="2 5" id="KW-0812">Transmembrane</keyword>
<keyword evidence="8" id="KW-1185">Reference proteome</keyword>
<evidence type="ECO:0000313" key="7">
    <source>
        <dbReference type="EMBL" id="MDM7860969.1"/>
    </source>
</evidence>
<dbReference type="GO" id="GO:0006508">
    <property type="term" value="P:proteolysis"/>
    <property type="evidence" value="ECO:0007669"/>
    <property type="project" value="UniProtKB-KW"/>
</dbReference>
<evidence type="ECO:0000256" key="3">
    <source>
        <dbReference type="ARBA" id="ARBA00022989"/>
    </source>
</evidence>
<dbReference type="GO" id="GO:0008233">
    <property type="term" value="F:peptidase activity"/>
    <property type="evidence" value="ECO:0007669"/>
    <property type="project" value="UniProtKB-KW"/>
</dbReference>
<feature type="transmembrane region" description="Helical" evidence="5">
    <location>
        <begin position="131"/>
        <end position="149"/>
    </location>
</feature>
<dbReference type="Proteomes" id="UP001234343">
    <property type="component" value="Unassembled WGS sequence"/>
</dbReference>
<keyword evidence="7" id="KW-0378">Hydrolase</keyword>
<keyword evidence="7" id="KW-0645">Protease</keyword>
<evidence type="ECO:0000256" key="4">
    <source>
        <dbReference type="ARBA" id="ARBA00023136"/>
    </source>
</evidence>
<dbReference type="Pfam" id="PF01694">
    <property type="entry name" value="Rhomboid"/>
    <property type="match status" value="1"/>
</dbReference>
<dbReference type="InterPro" id="IPR050925">
    <property type="entry name" value="Rhomboid_protease_S54"/>
</dbReference>
<feature type="transmembrane region" description="Helical" evidence="5">
    <location>
        <begin position="105"/>
        <end position="124"/>
    </location>
</feature>
<feature type="transmembrane region" description="Helical" evidence="5">
    <location>
        <begin position="83"/>
        <end position="99"/>
    </location>
</feature>
<keyword evidence="4 5" id="KW-0472">Membrane</keyword>
<name>A0ABT7SZK4_9ALTE</name>
<reference evidence="7 8" key="1">
    <citation type="submission" date="2023-06" db="EMBL/GenBank/DDBJ databases">
        <title>Alteromonas sp. ASW11-36 isolated from intertidal sand.</title>
        <authorList>
            <person name="Li Y."/>
        </authorList>
    </citation>
    <scope>NUCLEOTIDE SEQUENCE [LARGE SCALE GENOMIC DNA]</scope>
    <source>
        <strain evidence="7 8">ASW11-36</strain>
    </source>
</reference>
<dbReference type="RefSeq" id="WP_289365258.1">
    <property type="nucleotide sequence ID" value="NZ_JAUCBP010000007.1"/>
</dbReference>
<dbReference type="PANTHER" id="PTHR43731">
    <property type="entry name" value="RHOMBOID PROTEASE"/>
    <property type="match status" value="1"/>
</dbReference>
<evidence type="ECO:0000313" key="8">
    <source>
        <dbReference type="Proteomes" id="UP001234343"/>
    </source>
</evidence>
<dbReference type="InterPro" id="IPR022764">
    <property type="entry name" value="Peptidase_S54_rhomboid_dom"/>
</dbReference>
<evidence type="ECO:0000259" key="6">
    <source>
        <dbReference type="Pfam" id="PF01694"/>
    </source>
</evidence>
<dbReference type="PANTHER" id="PTHR43731:SF9">
    <property type="entry name" value="SLR1461 PROTEIN"/>
    <property type="match status" value="1"/>
</dbReference>
<keyword evidence="3 5" id="KW-1133">Transmembrane helix</keyword>
<organism evidence="7 8">
    <name type="scientific">Alteromonas arenosi</name>
    <dbReference type="NCBI Taxonomy" id="3055817"/>
    <lineage>
        <taxon>Bacteria</taxon>
        <taxon>Pseudomonadati</taxon>
        <taxon>Pseudomonadota</taxon>
        <taxon>Gammaproteobacteria</taxon>
        <taxon>Alteromonadales</taxon>
        <taxon>Alteromonadaceae</taxon>
        <taxon>Alteromonas/Salinimonas group</taxon>
        <taxon>Alteromonas</taxon>
    </lineage>
</organism>
<dbReference type="SUPFAM" id="SSF144091">
    <property type="entry name" value="Rhomboid-like"/>
    <property type="match status" value="1"/>
</dbReference>
<dbReference type="InterPro" id="IPR035952">
    <property type="entry name" value="Rhomboid-like_sf"/>
</dbReference>
<sequence>MQKSIMLAVAFTALLWVIHSAVVLFGLNQHALGVVPHDVSQIYGIITGTIVHGSYEHLFNNTLPLIILLSMLWYGYPNSRRRVLVLVWLLSGIGVWLFARQATHLGASGLTHGLFFFLFTVSIFRRDKRSVVLMMIAFFMYGGMIMTIFPREPGISYEYHFFGGMAGVLAAVLWHKRDPKLVEKPYVWEQQDFVDPDIERIGDAWKLDSQREQENQEVKQSVVVSVDGRPLSSYNQRGTD</sequence>
<gene>
    <name evidence="7" type="ORF">QTP81_10205</name>
</gene>
<dbReference type="EMBL" id="JAUCBP010000007">
    <property type="protein sequence ID" value="MDM7860969.1"/>
    <property type="molecule type" value="Genomic_DNA"/>
</dbReference>
<proteinExistence type="predicted"/>
<feature type="domain" description="Peptidase S54 rhomboid" evidence="6">
    <location>
        <begin position="40"/>
        <end position="176"/>
    </location>
</feature>
<feature type="transmembrane region" description="Helical" evidence="5">
    <location>
        <begin position="155"/>
        <end position="174"/>
    </location>
</feature>
<comment type="subcellular location">
    <subcellularLocation>
        <location evidence="1">Membrane</location>
        <topology evidence="1">Multi-pass membrane protein</topology>
    </subcellularLocation>
</comment>
<feature type="transmembrane region" description="Helical" evidence="5">
    <location>
        <begin position="58"/>
        <end position="76"/>
    </location>
</feature>
<evidence type="ECO:0000256" key="2">
    <source>
        <dbReference type="ARBA" id="ARBA00022692"/>
    </source>
</evidence>
<protein>
    <submittedName>
        <fullName evidence="7">Rhomboid family intramembrane serine protease</fullName>
        <ecNumber evidence="7">3.4.21.-</ecNumber>
    </submittedName>
</protein>
<dbReference type="EC" id="3.4.21.-" evidence="7"/>
<evidence type="ECO:0000256" key="1">
    <source>
        <dbReference type="ARBA" id="ARBA00004141"/>
    </source>
</evidence>
<evidence type="ECO:0000256" key="5">
    <source>
        <dbReference type="SAM" id="Phobius"/>
    </source>
</evidence>
<comment type="caution">
    <text evidence="7">The sequence shown here is derived from an EMBL/GenBank/DDBJ whole genome shotgun (WGS) entry which is preliminary data.</text>
</comment>
<accession>A0ABT7SZK4</accession>
<dbReference type="Gene3D" id="1.20.1540.10">
    <property type="entry name" value="Rhomboid-like"/>
    <property type="match status" value="1"/>
</dbReference>